<reference evidence="3" key="1">
    <citation type="submission" date="2021-08" db="EMBL/GenBank/DDBJ databases">
        <title>Hoeflea bacterium WL0058 sp. nov., isolated from the sediment.</title>
        <authorList>
            <person name="Wang L."/>
            <person name="Zhang D."/>
        </authorList>
    </citation>
    <scope>NUCLEOTIDE SEQUENCE</scope>
    <source>
        <strain evidence="3">WL0058</strain>
    </source>
</reference>
<evidence type="ECO:0000256" key="2">
    <source>
        <dbReference type="SAM" id="MobiDB-lite"/>
    </source>
</evidence>
<evidence type="ECO:0000313" key="4">
    <source>
        <dbReference type="Proteomes" id="UP001196509"/>
    </source>
</evidence>
<proteinExistence type="predicted"/>
<dbReference type="PANTHER" id="PTHR48207">
    <property type="entry name" value="SUCCINATE--HYDROXYMETHYLGLUTARATE COA-TRANSFERASE"/>
    <property type="match status" value="1"/>
</dbReference>
<dbReference type="Proteomes" id="UP001196509">
    <property type="component" value="Unassembled WGS sequence"/>
</dbReference>
<dbReference type="InterPro" id="IPR003673">
    <property type="entry name" value="CoA-Trfase_fam_III"/>
</dbReference>
<sequence>MSKLFLPLEGMTVVTLEQAVAAPYCTSRLADAGATVIKIERPEGDFARDYDKAAGGQCSYFVWLNRGKQSVVLDLTVEADRGRLAELISGAEIVVQNLRHGVAKKFGFAPEDLCRRDPALVCCSITGFDPAGPMARRKAYDLLIQAESGLASVTGGPDEPARVGVSVVDVATGATAYAAVLEAVIGRLKTGKGANITVSMFDVMADWMTVPLIHTEAGNPPKRIGLAHPSIAPYGVFRTGDDKDILVSVQSEREWVKFCRNVLRREDLLTDPVFQDNTARATNRKETDALVAEIFLQRDLADLIANLDASDIAYAVVNDTEGLSKHPELRRILVKTPSGEVSYPAPAARFAGSERKYGPVPAVGENSLSRADKTKAAGNG</sequence>
<feature type="region of interest" description="Disordered" evidence="2">
    <location>
        <begin position="354"/>
        <end position="380"/>
    </location>
</feature>
<feature type="compositionally biased region" description="Basic and acidic residues" evidence="2">
    <location>
        <begin position="370"/>
        <end position="380"/>
    </location>
</feature>
<evidence type="ECO:0000256" key="1">
    <source>
        <dbReference type="ARBA" id="ARBA00022679"/>
    </source>
</evidence>
<evidence type="ECO:0000313" key="3">
    <source>
        <dbReference type="EMBL" id="MBW8640093.1"/>
    </source>
</evidence>
<protein>
    <submittedName>
        <fullName evidence="3">CoA transferase</fullName>
    </submittedName>
</protein>
<dbReference type="EMBL" id="JAICBX010000005">
    <property type="protein sequence ID" value="MBW8640093.1"/>
    <property type="molecule type" value="Genomic_DNA"/>
</dbReference>
<name>A0AAE2ZT65_9HYPH</name>
<accession>A0AAE2ZT65</accession>
<dbReference type="InterPro" id="IPR050483">
    <property type="entry name" value="CoA-transferase_III_domain"/>
</dbReference>
<comment type="caution">
    <text evidence="3">The sequence shown here is derived from an EMBL/GenBank/DDBJ whole genome shotgun (WGS) entry which is preliminary data.</text>
</comment>
<dbReference type="RefSeq" id="WP_220230811.1">
    <property type="nucleotide sequence ID" value="NZ_JAICBX010000005.1"/>
</dbReference>
<dbReference type="SUPFAM" id="SSF89796">
    <property type="entry name" value="CoA-transferase family III (CaiB/BaiF)"/>
    <property type="match status" value="1"/>
</dbReference>
<dbReference type="Gene3D" id="3.40.50.10540">
    <property type="entry name" value="Crotonobetainyl-coa:carnitine coa-transferase, domain 1"/>
    <property type="match status" value="1"/>
</dbReference>
<dbReference type="Pfam" id="PF02515">
    <property type="entry name" value="CoA_transf_3"/>
    <property type="match status" value="1"/>
</dbReference>
<keyword evidence="1 3" id="KW-0808">Transferase</keyword>
<dbReference type="GO" id="GO:0008410">
    <property type="term" value="F:CoA-transferase activity"/>
    <property type="evidence" value="ECO:0007669"/>
    <property type="project" value="TreeGrafter"/>
</dbReference>
<dbReference type="PANTHER" id="PTHR48207:SF3">
    <property type="entry name" value="SUCCINATE--HYDROXYMETHYLGLUTARATE COA-TRANSFERASE"/>
    <property type="match status" value="1"/>
</dbReference>
<gene>
    <name evidence="3" type="ORF">K1W69_23060</name>
</gene>
<dbReference type="InterPro" id="IPR023606">
    <property type="entry name" value="CoA-Trfase_III_dom_1_sf"/>
</dbReference>
<dbReference type="InterPro" id="IPR044855">
    <property type="entry name" value="CoA-Trfase_III_dom3_sf"/>
</dbReference>
<dbReference type="AlphaFoldDB" id="A0AAE2ZT65"/>
<dbReference type="Gene3D" id="3.30.1540.10">
    <property type="entry name" value="formyl-coa transferase, domain 3"/>
    <property type="match status" value="1"/>
</dbReference>
<organism evidence="3 4">
    <name type="scientific">Flavimaribacter sediminis</name>
    <dbReference type="NCBI Taxonomy" id="2865987"/>
    <lineage>
        <taxon>Bacteria</taxon>
        <taxon>Pseudomonadati</taxon>
        <taxon>Pseudomonadota</taxon>
        <taxon>Alphaproteobacteria</taxon>
        <taxon>Hyphomicrobiales</taxon>
        <taxon>Rhizobiaceae</taxon>
        <taxon>Flavimaribacter</taxon>
    </lineage>
</organism>
<keyword evidence="4" id="KW-1185">Reference proteome</keyword>